<accession>R0L2U7</accession>
<evidence type="ECO:0000313" key="1">
    <source>
        <dbReference type="EMBL" id="EOA94617.1"/>
    </source>
</evidence>
<protein>
    <submittedName>
        <fullName evidence="1">Uncharacterized protein</fullName>
    </submittedName>
</protein>
<gene>
    <name evidence="1" type="ORF">Anapl_14891</name>
</gene>
<evidence type="ECO:0000313" key="2">
    <source>
        <dbReference type="Proteomes" id="UP000296049"/>
    </source>
</evidence>
<keyword evidence="2" id="KW-1185">Reference proteome</keyword>
<reference evidence="2" key="1">
    <citation type="journal article" date="2013" name="Nat. Genet.">
        <title>The duck genome and transcriptome provide insight into an avian influenza virus reservoir species.</title>
        <authorList>
            <person name="Huang Y."/>
            <person name="Li Y."/>
            <person name="Burt D.W."/>
            <person name="Chen H."/>
            <person name="Zhang Y."/>
            <person name="Qian W."/>
            <person name="Kim H."/>
            <person name="Gan S."/>
            <person name="Zhao Y."/>
            <person name="Li J."/>
            <person name="Yi K."/>
            <person name="Feng H."/>
            <person name="Zhu P."/>
            <person name="Li B."/>
            <person name="Liu Q."/>
            <person name="Fairley S."/>
            <person name="Magor K.E."/>
            <person name="Du Z."/>
            <person name="Hu X."/>
            <person name="Goodman L."/>
            <person name="Tafer H."/>
            <person name="Vignal A."/>
            <person name="Lee T."/>
            <person name="Kim K.W."/>
            <person name="Sheng Z."/>
            <person name="An Y."/>
            <person name="Searle S."/>
            <person name="Herrero J."/>
            <person name="Groenen M.A."/>
            <person name="Crooijmans R.P."/>
            <person name="Faraut T."/>
            <person name="Cai Q."/>
            <person name="Webster R.G."/>
            <person name="Aldridge J.R."/>
            <person name="Warren W.C."/>
            <person name="Bartschat S."/>
            <person name="Kehr S."/>
            <person name="Marz M."/>
            <person name="Stadler P.F."/>
            <person name="Smith J."/>
            <person name="Kraus R.H."/>
            <person name="Zhao Y."/>
            <person name="Ren L."/>
            <person name="Fei J."/>
            <person name="Morisson M."/>
            <person name="Kaiser P."/>
            <person name="Griffin D.K."/>
            <person name="Rao M."/>
            <person name="Pitel F."/>
            <person name="Wang J."/>
            <person name="Li N."/>
        </authorList>
    </citation>
    <scope>NUCLEOTIDE SEQUENCE [LARGE SCALE GENOMIC DNA]</scope>
</reference>
<name>R0L2U7_ANAPL</name>
<proteinExistence type="predicted"/>
<sequence>MRGWDSRRAMKKAELLTRACSAAAPPKALLKRVAAIQHCFKTRELTGKGCLLLATNRGACCLQQEALAPIPTMAVAFDPPGQPQHCIGSSTAFAKASRKRAAGAGSLSASLHFLPFICFLPQRTSIKI</sequence>
<dbReference type="AlphaFoldDB" id="R0L2U7"/>
<dbReference type="EMBL" id="KB744673">
    <property type="protein sequence ID" value="EOA94617.1"/>
    <property type="molecule type" value="Genomic_DNA"/>
</dbReference>
<dbReference type="Proteomes" id="UP000296049">
    <property type="component" value="Unassembled WGS sequence"/>
</dbReference>
<organism evidence="1 2">
    <name type="scientific">Anas platyrhynchos</name>
    <name type="common">Mallard</name>
    <name type="synonym">Anas boschas</name>
    <dbReference type="NCBI Taxonomy" id="8839"/>
    <lineage>
        <taxon>Eukaryota</taxon>
        <taxon>Metazoa</taxon>
        <taxon>Chordata</taxon>
        <taxon>Craniata</taxon>
        <taxon>Vertebrata</taxon>
        <taxon>Euteleostomi</taxon>
        <taxon>Archelosauria</taxon>
        <taxon>Archosauria</taxon>
        <taxon>Dinosauria</taxon>
        <taxon>Saurischia</taxon>
        <taxon>Theropoda</taxon>
        <taxon>Coelurosauria</taxon>
        <taxon>Aves</taxon>
        <taxon>Neognathae</taxon>
        <taxon>Galloanserae</taxon>
        <taxon>Anseriformes</taxon>
        <taxon>Anatidae</taxon>
        <taxon>Anatinae</taxon>
        <taxon>Anas</taxon>
    </lineage>
</organism>